<sequence>MFLLLQFIAFILMIVTWIIVIQVILSLLISFNVINTHNDFVRGLYTALERMTDPIYRPIRRILPDFGPLDLSPMVVLLVLFFLRGTVIPYLMYQTGGI</sequence>
<evidence type="ECO:0000256" key="1">
    <source>
        <dbReference type="SAM" id="Phobius"/>
    </source>
</evidence>
<dbReference type="RefSeq" id="WP_118864713.1">
    <property type="nucleotide sequence ID" value="NZ_QWLV01000007.1"/>
</dbReference>
<dbReference type="OrthoDB" id="9814445at2"/>
<keyword evidence="1" id="KW-0812">Transmembrane</keyword>
<evidence type="ECO:0000313" key="3">
    <source>
        <dbReference type="Proteomes" id="UP000266693"/>
    </source>
</evidence>
<dbReference type="EMBL" id="QWLV01000007">
    <property type="protein sequence ID" value="RHW16739.1"/>
    <property type="molecule type" value="Genomic_DNA"/>
</dbReference>
<dbReference type="AlphaFoldDB" id="A0A396RKX3"/>
<dbReference type="Pfam" id="PF02325">
    <property type="entry name" value="CCB3_YggT"/>
    <property type="match status" value="1"/>
</dbReference>
<organism evidence="2 3">
    <name type="scientific">Sphingomonas gilva</name>
    <dbReference type="NCBI Taxonomy" id="2305907"/>
    <lineage>
        <taxon>Bacteria</taxon>
        <taxon>Pseudomonadati</taxon>
        <taxon>Pseudomonadota</taxon>
        <taxon>Alphaproteobacteria</taxon>
        <taxon>Sphingomonadales</taxon>
        <taxon>Sphingomonadaceae</taxon>
        <taxon>Sphingomonas</taxon>
    </lineage>
</organism>
<dbReference type="Proteomes" id="UP000266693">
    <property type="component" value="Unassembled WGS sequence"/>
</dbReference>
<dbReference type="GO" id="GO:0016020">
    <property type="term" value="C:membrane"/>
    <property type="evidence" value="ECO:0007669"/>
    <property type="project" value="InterPro"/>
</dbReference>
<reference evidence="2 3" key="1">
    <citation type="submission" date="2018-08" db="EMBL/GenBank/DDBJ databases">
        <title>The multiple taxonomic identification of Sphingomonas gilva.</title>
        <authorList>
            <person name="Zhu D."/>
            <person name="Zheng S."/>
        </authorList>
    </citation>
    <scope>NUCLEOTIDE SEQUENCE [LARGE SCALE GENOMIC DNA]</scope>
    <source>
        <strain evidence="2 3">ZDH117</strain>
    </source>
</reference>
<keyword evidence="1" id="KW-0472">Membrane</keyword>
<gene>
    <name evidence="2" type="ORF">D1610_13460</name>
</gene>
<protein>
    <submittedName>
        <fullName evidence="2">YggT family protein</fullName>
    </submittedName>
</protein>
<feature type="transmembrane region" description="Helical" evidence="1">
    <location>
        <begin position="7"/>
        <end position="34"/>
    </location>
</feature>
<keyword evidence="1" id="KW-1133">Transmembrane helix</keyword>
<accession>A0A396RKX3</accession>
<name>A0A396RKX3_9SPHN</name>
<dbReference type="InterPro" id="IPR003425">
    <property type="entry name" value="CCB3/YggT"/>
</dbReference>
<proteinExistence type="predicted"/>
<feature type="transmembrane region" description="Helical" evidence="1">
    <location>
        <begin position="71"/>
        <end position="93"/>
    </location>
</feature>
<comment type="caution">
    <text evidence="2">The sequence shown here is derived from an EMBL/GenBank/DDBJ whole genome shotgun (WGS) entry which is preliminary data.</text>
</comment>
<keyword evidence="3" id="KW-1185">Reference proteome</keyword>
<evidence type="ECO:0000313" key="2">
    <source>
        <dbReference type="EMBL" id="RHW16739.1"/>
    </source>
</evidence>